<dbReference type="STRING" id="670580.A0A1X6MLG6"/>
<dbReference type="InterPro" id="IPR036291">
    <property type="entry name" value="NAD(P)-bd_dom_sf"/>
</dbReference>
<keyword evidence="5" id="KW-1185">Reference proteome</keyword>
<feature type="region of interest" description="Disordered" evidence="3">
    <location>
        <begin position="273"/>
        <end position="296"/>
    </location>
</feature>
<dbReference type="RefSeq" id="XP_024333972.1">
    <property type="nucleotide sequence ID" value="XM_024487182.1"/>
</dbReference>
<organism evidence="4 5">
    <name type="scientific">Postia placenta MAD-698-R-SB12</name>
    <dbReference type="NCBI Taxonomy" id="670580"/>
    <lineage>
        <taxon>Eukaryota</taxon>
        <taxon>Fungi</taxon>
        <taxon>Dikarya</taxon>
        <taxon>Basidiomycota</taxon>
        <taxon>Agaricomycotina</taxon>
        <taxon>Agaricomycetes</taxon>
        <taxon>Polyporales</taxon>
        <taxon>Adustoporiaceae</taxon>
        <taxon>Rhodonia</taxon>
    </lineage>
</organism>
<dbReference type="Proteomes" id="UP000194127">
    <property type="component" value="Unassembled WGS sequence"/>
</dbReference>
<evidence type="ECO:0000256" key="2">
    <source>
        <dbReference type="ARBA" id="ARBA00023002"/>
    </source>
</evidence>
<comment type="similarity">
    <text evidence="1">Belongs to the short-chain dehydrogenases/reductases (SDR) family.</text>
</comment>
<protein>
    <submittedName>
        <fullName evidence="4">Uncharacterized protein</fullName>
    </submittedName>
</protein>
<name>A0A1X6MLG6_9APHY</name>
<dbReference type="AlphaFoldDB" id="A0A1X6MLG6"/>
<reference evidence="4 5" key="1">
    <citation type="submission" date="2017-04" db="EMBL/GenBank/DDBJ databases">
        <title>Genome Sequence of the Model Brown-Rot Fungus Postia placenta SB12.</title>
        <authorList>
            <consortium name="DOE Joint Genome Institute"/>
            <person name="Gaskell J."/>
            <person name="Kersten P."/>
            <person name="Larrondo L.F."/>
            <person name="Canessa P."/>
            <person name="Martinez D."/>
            <person name="Hibbett D."/>
            <person name="Schmoll M."/>
            <person name="Kubicek C.P."/>
            <person name="Martinez A.T."/>
            <person name="Yadav J."/>
            <person name="Master E."/>
            <person name="Magnuson J.K."/>
            <person name="James T."/>
            <person name="Yaver D."/>
            <person name="Berka R."/>
            <person name="Labutti K."/>
            <person name="Lipzen A."/>
            <person name="Aerts A."/>
            <person name="Barry K."/>
            <person name="Henrissat B."/>
            <person name="Blanchette R."/>
            <person name="Grigoriev I."/>
            <person name="Cullen D."/>
        </authorList>
    </citation>
    <scope>NUCLEOTIDE SEQUENCE [LARGE SCALE GENOMIC DNA]</scope>
    <source>
        <strain evidence="4 5">MAD-698-R-SB12</strain>
    </source>
</reference>
<feature type="compositionally biased region" description="Basic and acidic residues" evidence="3">
    <location>
        <begin position="230"/>
        <end position="240"/>
    </location>
</feature>
<proteinExistence type="inferred from homology"/>
<evidence type="ECO:0000256" key="3">
    <source>
        <dbReference type="SAM" id="MobiDB-lite"/>
    </source>
</evidence>
<dbReference type="Gene3D" id="3.40.50.720">
    <property type="entry name" value="NAD(P)-binding Rossmann-like Domain"/>
    <property type="match status" value="1"/>
</dbReference>
<dbReference type="GeneID" id="36332131"/>
<keyword evidence="2" id="KW-0560">Oxidoreductase</keyword>
<evidence type="ECO:0000313" key="5">
    <source>
        <dbReference type="Proteomes" id="UP000194127"/>
    </source>
</evidence>
<gene>
    <name evidence="4" type="ORF">POSPLADRAFT_1157418</name>
</gene>
<dbReference type="SUPFAM" id="SSF51735">
    <property type="entry name" value="NAD(P)-binding Rossmann-fold domains"/>
    <property type="match status" value="1"/>
</dbReference>
<feature type="region of interest" description="Disordered" evidence="3">
    <location>
        <begin position="219"/>
        <end position="260"/>
    </location>
</feature>
<accession>A0A1X6MLG6</accession>
<evidence type="ECO:0000256" key="1">
    <source>
        <dbReference type="ARBA" id="ARBA00006484"/>
    </source>
</evidence>
<dbReference type="InterPro" id="IPR051019">
    <property type="entry name" value="VLCFA-Steroid_DH"/>
</dbReference>
<sequence>MAYSRLQTIASLNRDASSFTHLSLGTHEHGSERNMERLRMQLAISTNAKPPAATVDSVIPPDTIQKSSCCKAARYGAGKGAWAVVTNAASTQGSERAVRLAAEGFNVLAIGRDADLLASLLRRMQSAYDLEDNTRQAKTMVVDDATELSPERWDALTAELKELDIGVLALHGDAEASKSKSGTDVTEKAVGNASAANVATLARLVSLVLPGMAQSGPALGTSSAFGPRPSHQDTGVHRVDSLGQRAHERRARSRFARIPVADARQTAQNVLSEKLVGANDGPAPTLQGGDDTAGTM</sequence>
<dbReference type="GO" id="GO:0016491">
    <property type="term" value="F:oxidoreductase activity"/>
    <property type="evidence" value="ECO:0007669"/>
    <property type="project" value="UniProtKB-KW"/>
</dbReference>
<evidence type="ECO:0000313" key="4">
    <source>
        <dbReference type="EMBL" id="OSX57178.1"/>
    </source>
</evidence>
<dbReference type="OrthoDB" id="10286265at2759"/>
<dbReference type="PANTHER" id="PTHR43899:SF13">
    <property type="entry name" value="RH59310P"/>
    <property type="match status" value="1"/>
</dbReference>
<dbReference type="PANTHER" id="PTHR43899">
    <property type="entry name" value="RH59310P"/>
    <property type="match status" value="1"/>
</dbReference>
<dbReference type="EMBL" id="KZ110609">
    <property type="protein sequence ID" value="OSX57178.1"/>
    <property type="molecule type" value="Genomic_DNA"/>
</dbReference>